<dbReference type="Proteomes" id="UP000241771">
    <property type="component" value="Unassembled WGS sequence"/>
</dbReference>
<dbReference type="PIRSF" id="PIRSF006865">
    <property type="entry name" value="Prot_inh_ecotin"/>
    <property type="match status" value="1"/>
</dbReference>
<sequence>MNKTKVLLVTGACLLAGCEATVDSVERPSAKMFPEIEGQKRHVFYVDPVSNEQDKRVEIIAGKQMLVDCNQVMLSGQVVEHNLKGWGYRYYQVEGYTGRGGQTLMACPENSEQEKFIKLNSKDLYRYNSKLPIVVYAPEELEVSFRIWSAES</sequence>
<name>A0A2T3NPA6_9GAMM</name>
<proteinExistence type="inferred from homology"/>
<keyword evidence="3" id="KW-1185">Reference proteome</keyword>
<dbReference type="InterPro" id="IPR005658">
    <property type="entry name" value="Prot_inh_ecotin"/>
</dbReference>
<comment type="caution">
    <text evidence="2">The sequence shown here is derived from an EMBL/GenBank/DDBJ whole genome shotgun (WGS) entry which is preliminary data.</text>
</comment>
<accession>A0A2T3NPA6</accession>
<reference evidence="2 3" key="1">
    <citation type="submission" date="2018-01" db="EMBL/GenBank/DDBJ databases">
        <title>Whole genome sequencing of Histamine producing bacteria.</title>
        <authorList>
            <person name="Butler K."/>
        </authorList>
    </citation>
    <scope>NUCLEOTIDE SEQUENCE [LARGE SCALE GENOMIC DNA]</scope>
    <source>
        <strain evidence="2 3">DSM 100436</strain>
    </source>
</reference>
<comment type="similarity">
    <text evidence="1">Belongs to the protease inhibitor I11 (ecotin) family.</text>
</comment>
<dbReference type="GO" id="GO:0004867">
    <property type="term" value="F:serine-type endopeptidase inhibitor activity"/>
    <property type="evidence" value="ECO:0007669"/>
    <property type="project" value="InterPro"/>
</dbReference>
<evidence type="ECO:0000256" key="1">
    <source>
        <dbReference type="ARBA" id="ARBA00010558"/>
    </source>
</evidence>
<evidence type="ECO:0000313" key="2">
    <source>
        <dbReference type="EMBL" id="PSW18099.1"/>
    </source>
</evidence>
<protein>
    <submittedName>
        <fullName evidence="2">Ecotin</fullName>
    </submittedName>
</protein>
<dbReference type="Pfam" id="PF03974">
    <property type="entry name" value="Ecotin"/>
    <property type="match status" value="1"/>
</dbReference>
<dbReference type="EMBL" id="PYMA01000013">
    <property type="protein sequence ID" value="PSW18099.1"/>
    <property type="molecule type" value="Genomic_DNA"/>
</dbReference>
<dbReference type="RefSeq" id="WP_036817605.1">
    <property type="nucleotide sequence ID" value="NZ_JGVO01000085.1"/>
</dbReference>
<dbReference type="Gene3D" id="2.60.40.550">
    <property type="entry name" value="Ecotin"/>
    <property type="match status" value="1"/>
</dbReference>
<organism evidence="2 3">
    <name type="scientific">Photobacterium sanctipauli</name>
    <dbReference type="NCBI Taxonomy" id="1342794"/>
    <lineage>
        <taxon>Bacteria</taxon>
        <taxon>Pseudomonadati</taxon>
        <taxon>Pseudomonadota</taxon>
        <taxon>Gammaproteobacteria</taxon>
        <taxon>Vibrionales</taxon>
        <taxon>Vibrionaceae</taxon>
        <taxon>Photobacterium</taxon>
    </lineage>
</organism>
<dbReference type="AlphaFoldDB" id="A0A2T3NPA6"/>
<dbReference type="InterPro" id="IPR027438">
    <property type="entry name" value="Ecotin_C"/>
</dbReference>
<dbReference type="Gene3D" id="4.10.1230.10">
    <property type="entry name" value="Ecotin, trypsin inhibitor"/>
    <property type="match status" value="1"/>
</dbReference>
<dbReference type="OrthoDB" id="997196at2"/>
<dbReference type="InterPro" id="IPR036198">
    <property type="entry name" value="Ecotin_sf"/>
</dbReference>
<dbReference type="PROSITE" id="PS51257">
    <property type="entry name" value="PROKAR_LIPOPROTEIN"/>
    <property type="match status" value="1"/>
</dbReference>
<dbReference type="SUPFAM" id="SSF49772">
    <property type="entry name" value="Ecotin, trypsin inhibitor"/>
    <property type="match status" value="1"/>
</dbReference>
<evidence type="ECO:0000313" key="3">
    <source>
        <dbReference type="Proteomes" id="UP000241771"/>
    </source>
</evidence>
<dbReference type="PANTHER" id="PTHR35890:SF3">
    <property type="entry name" value="ECOTIN"/>
    <property type="match status" value="1"/>
</dbReference>
<dbReference type="PANTHER" id="PTHR35890">
    <property type="match status" value="1"/>
</dbReference>
<gene>
    <name evidence="2" type="ORF">C9I98_18625</name>
</gene>